<reference evidence="11 12" key="1">
    <citation type="journal article" date="2017" name="Nat. Ecol. Evol.">
        <title>Scallop genome provides insights into evolution of bilaterian karyotype and development.</title>
        <authorList>
            <person name="Wang S."/>
            <person name="Zhang J."/>
            <person name="Jiao W."/>
            <person name="Li J."/>
            <person name="Xun X."/>
            <person name="Sun Y."/>
            <person name="Guo X."/>
            <person name="Huan P."/>
            <person name="Dong B."/>
            <person name="Zhang L."/>
            <person name="Hu X."/>
            <person name="Sun X."/>
            <person name="Wang J."/>
            <person name="Zhao C."/>
            <person name="Wang Y."/>
            <person name="Wang D."/>
            <person name="Huang X."/>
            <person name="Wang R."/>
            <person name="Lv J."/>
            <person name="Li Y."/>
            <person name="Zhang Z."/>
            <person name="Liu B."/>
            <person name="Lu W."/>
            <person name="Hui Y."/>
            <person name="Liang J."/>
            <person name="Zhou Z."/>
            <person name="Hou R."/>
            <person name="Li X."/>
            <person name="Liu Y."/>
            <person name="Li H."/>
            <person name="Ning X."/>
            <person name="Lin Y."/>
            <person name="Zhao L."/>
            <person name="Xing Q."/>
            <person name="Dou J."/>
            <person name="Li Y."/>
            <person name="Mao J."/>
            <person name="Guo H."/>
            <person name="Dou H."/>
            <person name="Li T."/>
            <person name="Mu C."/>
            <person name="Jiang W."/>
            <person name="Fu Q."/>
            <person name="Fu X."/>
            <person name="Miao Y."/>
            <person name="Liu J."/>
            <person name="Yu Q."/>
            <person name="Li R."/>
            <person name="Liao H."/>
            <person name="Li X."/>
            <person name="Kong Y."/>
            <person name="Jiang Z."/>
            <person name="Chourrout D."/>
            <person name="Li R."/>
            <person name="Bao Z."/>
        </authorList>
    </citation>
    <scope>NUCLEOTIDE SEQUENCE [LARGE SCALE GENOMIC DNA]</scope>
    <source>
        <strain evidence="11 12">PY_sf001</strain>
    </source>
</reference>
<dbReference type="InterPro" id="IPR016467">
    <property type="entry name" value="DNA_recomb/repair_RecA-like"/>
</dbReference>
<keyword evidence="5" id="KW-0067">ATP-binding</keyword>
<keyword evidence="8" id="KW-0234">DNA repair</keyword>
<comment type="subcellular location">
    <subcellularLocation>
        <location evidence="1">Nucleus</location>
    </subcellularLocation>
</comment>
<dbReference type="GO" id="GO:0000400">
    <property type="term" value="F:four-way junction DNA binding"/>
    <property type="evidence" value="ECO:0007669"/>
    <property type="project" value="TreeGrafter"/>
</dbReference>
<evidence type="ECO:0000313" key="11">
    <source>
        <dbReference type="EMBL" id="OWF38226.1"/>
    </source>
</evidence>
<evidence type="ECO:0000256" key="2">
    <source>
        <dbReference type="ARBA" id="ARBA00007095"/>
    </source>
</evidence>
<protein>
    <submittedName>
        <fullName evidence="11">DNA repair protein XRCC3</fullName>
    </submittedName>
</protein>
<dbReference type="GO" id="GO:0005524">
    <property type="term" value="F:ATP binding"/>
    <property type="evidence" value="ECO:0007669"/>
    <property type="project" value="UniProtKB-KW"/>
</dbReference>
<dbReference type="InterPro" id="IPR020588">
    <property type="entry name" value="RecA_ATP-bd"/>
</dbReference>
<dbReference type="PROSITE" id="PS50162">
    <property type="entry name" value="RECA_2"/>
    <property type="match status" value="1"/>
</dbReference>
<dbReference type="InterPro" id="IPR013632">
    <property type="entry name" value="Rad51_C"/>
</dbReference>
<dbReference type="PIRSF" id="PIRSF005856">
    <property type="entry name" value="Rad51"/>
    <property type="match status" value="1"/>
</dbReference>
<dbReference type="GO" id="GO:0045003">
    <property type="term" value="P:double-strand break repair via synthesis-dependent strand annealing"/>
    <property type="evidence" value="ECO:0007669"/>
    <property type="project" value="TreeGrafter"/>
</dbReference>
<dbReference type="OrthoDB" id="1861185at2759"/>
<comment type="similarity">
    <text evidence="2">Belongs to the RecA family. RAD51 subfamily.</text>
</comment>
<dbReference type="InterPro" id="IPR027417">
    <property type="entry name" value="P-loop_NTPase"/>
</dbReference>
<keyword evidence="6" id="KW-0238">DNA-binding</keyword>
<dbReference type="STRING" id="6573.A0A210PP54"/>
<evidence type="ECO:0000256" key="1">
    <source>
        <dbReference type="ARBA" id="ARBA00004123"/>
    </source>
</evidence>
<dbReference type="GO" id="GO:0090656">
    <property type="term" value="P:t-circle formation"/>
    <property type="evidence" value="ECO:0007669"/>
    <property type="project" value="TreeGrafter"/>
</dbReference>
<dbReference type="Gene3D" id="3.40.50.300">
    <property type="entry name" value="P-loop containing nucleotide triphosphate hydrolases"/>
    <property type="match status" value="1"/>
</dbReference>
<dbReference type="EMBL" id="NEDP02005570">
    <property type="protein sequence ID" value="OWF38226.1"/>
    <property type="molecule type" value="Genomic_DNA"/>
</dbReference>
<keyword evidence="4" id="KW-0227">DNA damage</keyword>
<dbReference type="GO" id="GO:0033065">
    <property type="term" value="C:Rad51C-XRCC3 complex"/>
    <property type="evidence" value="ECO:0007669"/>
    <property type="project" value="TreeGrafter"/>
</dbReference>
<dbReference type="GO" id="GO:0000722">
    <property type="term" value="P:telomere maintenance via recombination"/>
    <property type="evidence" value="ECO:0007669"/>
    <property type="project" value="TreeGrafter"/>
</dbReference>
<dbReference type="InterPro" id="IPR058766">
    <property type="entry name" value="HHH_XRCC3_RAD51B"/>
</dbReference>
<keyword evidence="12" id="KW-1185">Reference proteome</keyword>
<dbReference type="Proteomes" id="UP000242188">
    <property type="component" value="Unassembled WGS sequence"/>
</dbReference>
<evidence type="ECO:0000256" key="4">
    <source>
        <dbReference type="ARBA" id="ARBA00022763"/>
    </source>
</evidence>
<proteinExistence type="inferred from homology"/>
<keyword evidence="7" id="KW-0233">DNA recombination</keyword>
<dbReference type="PANTHER" id="PTHR46487:SF1">
    <property type="entry name" value="DNA REPAIR PROTEIN XRCC3"/>
    <property type="match status" value="1"/>
</dbReference>
<keyword evidence="9" id="KW-0539">Nucleus</keyword>
<keyword evidence="3" id="KW-0547">Nucleotide-binding</keyword>
<evidence type="ECO:0000256" key="9">
    <source>
        <dbReference type="ARBA" id="ARBA00023242"/>
    </source>
</evidence>
<dbReference type="CDD" id="cd19491">
    <property type="entry name" value="XRCC3"/>
    <property type="match status" value="1"/>
</dbReference>
<name>A0A210PP54_MIZYE</name>
<dbReference type="GO" id="GO:0140664">
    <property type="term" value="F:ATP-dependent DNA damage sensor activity"/>
    <property type="evidence" value="ECO:0007669"/>
    <property type="project" value="InterPro"/>
</dbReference>
<dbReference type="Pfam" id="PF26169">
    <property type="entry name" value="HHH_XRCC3_RpoA"/>
    <property type="match status" value="1"/>
</dbReference>
<evidence type="ECO:0000256" key="5">
    <source>
        <dbReference type="ARBA" id="ARBA00022840"/>
    </source>
</evidence>
<dbReference type="InterPro" id="IPR047348">
    <property type="entry name" value="XRCC3-like_C"/>
</dbReference>
<organism evidence="11 12">
    <name type="scientific">Mizuhopecten yessoensis</name>
    <name type="common">Japanese scallop</name>
    <name type="synonym">Patinopecten yessoensis</name>
    <dbReference type="NCBI Taxonomy" id="6573"/>
    <lineage>
        <taxon>Eukaryota</taxon>
        <taxon>Metazoa</taxon>
        <taxon>Spiralia</taxon>
        <taxon>Lophotrochozoa</taxon>
        <taxon>Mollusca</taxon>
        <taxon>Bivalvia</taxon>
        <taxon>Autobranchia</taxon>
        <taxon>Pteriomorphia</taxon>
        <taxon>Pectinida</taxon>
        <taxon>Pectinoidea</taxon>
        <taxon>Pectinidae</taxon>
        <taxon>Mizuhopecten</taxon>
    </lineage>
</organism>
<feature type="domain" description="RecA family profile 1" evidence="10">
    <location>
        <begin position="76"/>
        <end position="254"/>
    </location>
</feature>
<dbReference type="PANTHER" id="PTHR46487">
    <property type="entry name" value="DNA REPAIR PROTEIN XRCC3"/>
    <property type="match status" value="1"/>
</dbReference>
<evidence type="ECO:0000313" key="12">
    <source>
        <dbReference type="Proteomes" id="UP000242188"/>
    </source>
</evidence>
<evidence type="ECO:0000256" key="7">
    <source>
        <dbReference type="ARBA" id="ARBA00023172"/>
    </source>
</evidence>
<evidence type="ECO:0000256" key="8">
    <source>
        <dbReference type="ARBA" id="ARBA00023204"/>
    </source>
</evidence>
<evidence type="ECO:0000256" key="3">
    <source>
        <dbReference type="ARBA" id="ARBA00022741"/>
    </source>
</evidence>
<dbReference type="SUPFAM" id="SSF52540">
    <property type="entry name" value="P-loop containing nucleoside triphosphate hydrolases"/>
    <property type="match status" value="1"/>
</dbReference>
<sequence>MEKLDINPRIIAGIRKASLRTFESILSLSTPDIERSTNLSSGDVHVLKTAVAQAVPKLPVVSALDILHRDCPETLVVSKLTTGCDVIDKALRGGILSQGITEIAGESASGKTQLCLQISLTVQLPQKLGGLNGGAAYICTEDIFPNKRLHQMIQHFTRKTSAKLPKPINFGDRIFIEHVSDMEDLTKCIKMKLPLLLSKGVIKLVVVDSVAALFRCEYEAWEMVKRSKHLTSFAATLHQLSHQYGIPIVCVNQVTDSMKTKETRKHVPALGLTWANQVTCRIMLSRTNHQISVPKQVVNSSVIGGFQTCVRHFEVIFAPHLPMLKVPFIVDQEGIKALT</sequence>
<evidence type="ECO:0000259" key="10">
    <source>
        <dbReference type="PROSITE" id="PS50162"/>
    </source>
</evidence>
<dbReference type="Pfam" id="PF08423">
    <property type="entry name" value="Rad51"/>
    <property type="match status" value="1"/>
</dbReference>
<accession>A0A210PP54</accession>
<dbReference type="GO" id="GO:0071140">
    <property type="term" value="P:resolution of mitotic recombination intermediates"/>
    <property type="evidence" value="ECO:0007669"/>
    <property type="project" value="TreeGrafter"/>
</dbReference>
<comment type="caution">
    <text evidence="11">The sequence shown here is derived from an EMBL/GenBank/DDBJ whole genome shotgun (WGS) entry which is preliminary data.</text>
</comment>
<dbReference type="AlphaFoldDB" id="A0A210PP54"/>
<dbReference type="GO" id="GO:0005657">
    <property type="term" value="C:replication fork"/>
    <property type="evidence" value="ECO:0007669"/>
    <property type="project" value="TreeGrafter"/>
</dbReference>
<evidence type="ECO:0000256" key="6">
    <source>
        <dbReference type="ARBA" id="ARBA00023125"/>
    </source>
</evidence>
<gene>
    <name evidence="11" type="ORF">KP79_PYT10601</name>
</gene>